<evidence type="ECO:0000313" key="2">
    <source>
        <dbReference type="Proteomes" id="UP000115749"/>
    </source>
</evidence>
<organism evidence="1 2">
    <name type="scientific">Simian adenovirus 6</name>
    <dbReference type="NCBI Taxonomy" id="413259"/>
    <lineage>
        <taxon>Viruses</taxon>
        <taxon>Varidnaviria</taxon>
        <taxon>Bamfordvirae</taxon>
        <taxon>Preplasmiviricota</taxon>
        <taxon>Polisuviricotina</taxon>
        <taxon>Pharingeaviricetes</taxon>
        <taxon>Rowavirales</taxon>
        <taxon>Adenoviridae</taxon>
        <taxon>Mastadenovirus</taxon>
        <taxon>Mastadenovirus simiae</taxon>
        <taxon>Simian mastadenovirus A</taxon>
    </lineage>
</organism>
<dbReference type="InterPro" id="IPR007912">
    <property type="entry name" value="Adeno_E3A"/>
</dbReference>
<dbReference type="Pfam" id="PF05248">
    <property type="entry name" value="Adeno_E3A"/>
    <property type="match status" value="1"/>
</dbReference>
<protein>
    <submittedName>
        <fullName evidence="1">E3 12.5K</fullName>
    </submittedName>
</protein>
<name>A0A9W3INP0_9ADEN</name>
<sequence length="109" mass="12324">MTDVEPASVLVEQARLNHLVRCRRRCCVARDLSLALKFVKNPSETGSAVHGLELVGPEKATIHVLRNFVEKPILVKRDQGPFVISLLCTCNHVDLHDYFMDHLCAEFNK</sequence>
<proteinExistence type="predicted"/>
<accession>A0A9W3INP0</accession>
<reference evidence="1 2" key="1">
    <citation type="journal article" date="2009" name="PLoS Pathog.">
        <title>Isolation and characterization of adenoviruses persistently shed from the gastrointestinal tract of non-human primates.</title>
        <authorList>
            <person name="Roy S."/>
            <person name="Vandenberghe L.H."/>
            <person name="Kryazhimskiy S."/>
            <person name="Grant R."/>
            <person name="Calcedo R."/>
            <person name="Yuan X."/>
            <person name="Keough M."/>
            <person name="Sandhu A."/>
            <person name="Wang Q."/>
            <person name="Medina-Jaszek C.A."/>
            <person name="Plotkin J.B."/>
            <person name="Wilson J.M."/>
        </authorList>
    </citation>
    <scope>NUCLEOTIDE SEQUENCE [LARGE SCALE GENOMIC DNA]</scope>
    <source>
        <strain evidence="1">SV-39</strain>
    </source>
</reference>
<dbReference type="Proteomes" id="UP000115749">
    <property type="component" value="Segment"/>
</dbReference>
<evidence type="ECO:0000313" key="1">
    <source>
        <dbReference type="EMBL" id="AFG19601.1"/>
    </source>
</evidence>
<dbReference type="EMBL" id="JQ776547">
    <property type="protein sequence ID" value="AFG19601.1"/>
    <property type="molecule type" value="Genomic_DNA"/>
</dbReference>